<dbReference type="OrthoDB" id="3201641at2759"/>
<organism evidence="2 3">
    <name type="scientific">Coprinellus micaceus</name>
    <name type="common">Glistening ink-cap mushroom</name>
    <name type="synonym">Coprinus micaceus</name>
    <dbReference type="NCBI Taxonomy" id="71717"/>
    <lineage>
        <taxon>Eukaryota</taxon>
        <taxon>Fungi</taxon>
        <taxon>Dikarya</taxon>
        <taxon>Basidiomycota</taxon>
        <taxon>Agaricomycotina</taxon>
        <taxon>Agaricomycetes</taxon>
        <taxon>Agaricomycetidae</taxon>
        <taxon>Agaricales</taxon>
        <taxon>Agaricineae</taxon>
        <taxon>Psathyrellaceae</taxon>
        <taxon>Coprinellus</taxon>
    </lineage>
</organism>
<feature type="region of interest" description="Disordered" evidence="1">
    <location>
        <begin position="16"/>
        <end position="36"/>
    </location>
</feature>
<dbReference type="Gene3D" id="3.30.450.30">
    <property type="entry name" value="Dynein light chain 2a, cytoplasmic"/>
    <property type="match status" value="1"/>
</dbReference>
<dbReference type="EMBL" id="QPFP01000002">
    <property type="protein sequence ID" value="TEB38701.1"/>
    <property type="molecule type" value="Genomic_DNA"/>
</dbReference>
<protein>
    <submittedName>
        <fullName evidence="2">Uncharacterized protein</fullName>
    </submittedName>
</protein>
<dbReference type="SUPFAM" id="SSF103196">
    <property type="entry name" value="Roadblock/LC7 domain"/>
    <property type="match status" value="1"/>
</dbReference>
<evidence type="ECO:0000313" key="3">
    <source>
        <dbReference type="Proteomes" id="UP000298030"/>
    </source>
</evidence>
<reference evidence="2 3" key="1">
    <citation type="journal article" date="2019" name="Nat. Ecol. Evol.">
        <title>Megaphylogeny resolves global patterns of mushroom evolution.</title>
        <authorList>
            <person name="Varga T."/>
            <person name="Krizsan K."/>
            <person name="Foldi C."/>
            <person name="Dima B."/>
            <person name="Sanchez-Garcia M."/>
            <person name="Sanchez-Ramirez S."/>
            <person name="Szollosi G.J."/>
            <person name="Szarkandi J.G."/>
            <person name="Papp V."/>
            <person name="Albert L."/>
            <person name="Andreopoulos W."/>
            <person name="Angelini C."/>
            <person name="Antonin V."/>
            <person name="Barry K.W."/>
            <person name="Bougher N.L."/>
            <person name="Buchanan P."/>
            <person name="Buyck B."/>
            <person name="Bense V."/>
            <person name="Catcheside P."/>
            <person name="Chovatia M."/>
            <person name="Cooper J."/>
            <person name="Damon W."/>
            <person name="Desjardin D."/>
            <person name="Finy P."/>
            <person name="Geml J."/>
            <person name="Haridas S."/>
            <person name="Hughes K."/>
            <person name="Justo A."/>
            <person name="Karasinski D."/>
            <person name="Kautmanova I."/>
            <person name="Kiss B."/>
            <person name="Kocsube S."/>
            <person name="Kotiranta H."/>
            <person name="LaButti K.M."/>
            <person name="Lechner B.E."/>
            <person name="Liimatainen K."/>
            <person name="Lipzen A."/>
            <person name="Lukacs Z."/>
            <person name="Mihaltcheva S."/>
            <person name="Morgado L.N."/>
            <person name="Niskanen T."/>
            <person name="Noordeloos M.E."/>
            <person name="Ohm R.A."/>
            <person name="Ortiz-Santana B."/>
            <person name="Ovrebo C."/>
            <person name="Racz N."/>
            <person name="Riley R."/>
            <person name="Savchenko A."/>
            <person name="Shiryaev A."/>
            <person name="Soop K."/>
            <person name="Spirin V."/>
            <person name="Szebenyi C."/>
            <person name="Tomsovsky M."/>
            <person name="Tulloss R.E."/>
            <person name="Uehling J."/>
            <person name="Grigoriev I.V."/>
            <person name="Vagvolgyi C."/>
            <person name="Papp T."/>
            <person name="Martin F.M."/>
            <person name="Miettinen O."/>
            <person name="Hibbett D.S."/>
            <person name="Nagy L.G."/>
        </authorList>
    </citation>
    <scope>NUCLEOTIDE SEQUENCE [LARGE SCALE GENOMIC DNA]</scope>
    <source>
        <strain evidence="2 3">FP101781</strain>
    </source>
</reference>
<dbReference type="AlphaFoldDB" id="A0A4Y7TXH5"/>
<gene>
    <name evidence="2" type="ORF">FA13DRAFT_1785006</name>
</gene>
<accession>A0A4Y7TXH5</accession>
<sequence>MSRTWNTADRDRVTAPDDQYSFATRTSASPTNPHDTLSFTDIDTAGLAFKPSSGAVPPSTLPDMLMLSKLNHILSRVLDLPDLHSAVLLTVTGELVSYASYPGRPKDEIRVVTGLATEIWQETMEQGYGMVESEKFGRIVVLPIDDDSAQVNGEDEDEGSSERQPLMLLALNATDAVEWDELQEKGSVVAAHLAKPLSRFRDYLKVKPAPPTPSALSPTPARSNH</sequence>
<evidence type="ECO:0000313" key="2">
    <source>
        <dbReference type="EMBL" id="TEB38701.1"/>
    </source>
</evidence>
<feature type="compositionally biased region" description="Polar residues" evidence="1">
    <location>
        <begin position="21"/>
        <end position="36"/>
    </location>
</feature>
<proteinExistence type="predicted"/>
<dbReference type="Proteomes" id="UP000298030">
    <property type="component" value="Unassembled WGS sequence"/>
</dbReference>
<evidence type="ECO:0000256" key="1">
    <source>
        <dbReference type="SAM" id="MobiDB-lite"/>
    </source>
</evidence>
<name>A0A4Y7TXH5_COPMI</name>
<keyword evidence="3" id="KW-1185">Reference proteome</keyword>
<comment type="caution">
    <text evidence="2">The sequence shown here is derived from an EMBL/GenBank/DDBJ whole genome shotgun (WGS) entry which is preliminary data.</text>
</comment>